<dbReference type="EMBL" id="VSRR010002721">
    <property type="protein sequence ID" value="MPC32911.1"/>
    <property type="molecule type" value="Genomic_DNA"/>
</dbReference>
<evidence type="ECO:0000313" key="2">
    <source>
        <dbReference type="Proteomes" id="UP000324222"/>
    </source>
</evidence>
<gene>
    <name evidence="1" type="ORF">E2C01_026245</name>
</gene>
<name>A0A5B7EF66_PORTR</name>
<evidence type="ECO:0000313" key="1">
    <source>
        <dbReference type="EMBL" id="MPC32911.1"/>
    </source>
</evidence>
<dbReference type="AlphaFoldDB" id="A0A5B7EF66"/>
<organism evidence="1 2">
    <name type="scientific">Portunus trituberculatus</name>
    <name type="common">Swimming crab</name>
    <name type="synonym">Neptunus trituberculatus</name>
    <dbReference type="NCBI Taxonomy" id="210409"/>
    <lineage>
        <taxon>Eukaryota</taxon>
        <taxon>Metazoa</taxon>
        <taxon>Ecdysozoa</taxon>
        <taxon>Arthropoda</taxon>
        <taxon>Crustacea</taxon>
        <taxon>Multicrustacea</taxon>
        <taxon>Malacostraca</taxon>
        <taxon>Eumalacostraca</taxon>
        <taxon>Eucarida</taxon>
        <taxon>Decapoda</taxon>
        <taxon>Pleocyemata</taxon>
        <taxon>Brachyura</taxon>
        <taxon>Eubrachyura</taxon>
        <taxon>Portunoidea</taxon>
        <taxon>Portunidae</taxon>
        <taxon>Portuninae</taxon>
        <taxon>Portunus</taxon>
    </lineage>
</organism>
<comment type="caution">
    <text evidence="1">The sequence shown here is derived from an EMBL/GenBank/DDBJ whole genome shotgun (WGS) entry which is preliminary data.</text>
</comment>
<reference evidence="1 2" key="1">
    <citation type="submission" date="2019-05" db="EMBL/GenBank/DDBJ databases">
        <title>Another draft genome of Portunus trituberculatus and its Hox gene families provides insights of decapod evolution.</title>
        <authorList>
            <person name="Jeong J.-H."/>
            <person name="Song I."/>
            <person name="Kim S."/>
            <person name="Choi T."/>
            <person name="Kim D."/>
            <person name="Ryu S."/>
            <person name="Kim W."/>
        </authorList>
    </citation>
    <scope>NUCLEOTIDE SEQUENCE [LARGE SCALE GENOMIC DNA]</scope>
    <source>
        <tissue evidence="1">Muscle</tissue>
    </source>
</reference>
<sequence>MTRPNNNSAIVNILSDEAEEDPPCWPSPPPLSLLPPLPPSLPTFLPHHHLLHSPSRKPSASSHRVKRTRECRALEIFEILSTSFRVSCRQIGCTGDSRGSERDYDSFHRLCLVGNSKISY</sequence>
<protein>
    <submittedName>
        <fullName evidence="1">Uncharacterized protein</fullName>
    </submittedName>
</protein>
<accession>A0A5B7EF66</accession>
<dbReference type="Proteomes" id="UP000324222">
    <property type="component" value="Unassembled WGS sequence"/>
</dbReference>
<proteinExistence type="predicted"/>
<keyword evidence="2" id="KW-1185">Reference proteome</keyword>